<protein>
    <submittedName>
        <fullName evidence="1">Chromosome partitioning protein ParB</fullName>
    </submittedName>
</protein>
<evidence type="ECO:0000313" key="1">
    <source>
        <dbReference type="EMBL" id="TKI06392.1"/>
    </source>
</evidence>
<organism evidence="1 2">
    <name type="scientific">Martelella alba</name>
    <dbReference type="NCBI Taxonomy" id="2590451"/>
    <lineage>
        <taxon>Bacteria</taxon>
        <taxon>Pseudomonadati</taxon>
        <taxon>Pseudomonadota</taxon>
        <taxon>Alphaproteobacteria</taxon>
        <taxon>Hyphomicrobiales</taxon>
        <taxon>Aurantimonadaceae</taxon>
        <taxon>Martelella</taxon>
    </lineage>
</organism>
<dbReference type="EMBL" id="SZPQ01000013">
    <property type="protein sequence ID" value="TKI06392.1"/>
    <property type="molecule type" value="Genomic_DNA"/>
</dbReference>
<gene>
    <name evidence="1" type="ORF">FCN80_10250</name>
</gene>
<dbReference type="SUPFAM" id="SSF109709">
    <property type="entry name" value="KorB DNA-binding domain-like"/>
    <property type="match status" value="1"/>
</dbReference>
<sequence length="277" mass="31502">MVNSFKSMRLSGVIKRTDTGMFIKLQDIHIRDDIFNRVDDERTQQANEELFAFMQSGGTVPPLEVVPRDDGGVWICEGHRRTATYHRLAKAGKPVEWIHIMPFKGNDVEQLARRYTSNNQLKRSDYEDAMGLKDFEPYNLSRAEIAKLIHVSLARVDTLYAVLYANHDVQQLVKGGDVAPTVAAERIKEYGSAAGEVLKNDVEKAKAAGIKKVTKRVISPQFDIKKARQLVELLANANFDFRTEGGRPVISSLNEEDHEKIRLLVEEYRQFKQRGDE</sequence>
<comment type="caution">
    <text evidence="1">The sequence shown here is derived from an EMBL/GenBank/DDBJ whole genome shotgun (WGS) entry which is preliminary data.</text>
</comment>
<keyword evidence="2" id="KW-1185">Reference proteome</keyword>
<accession>A0ABY2SLP7</accession>
<reference evidence="1 2" key="1">
    <citation type="submission" date="2019-04" db="EMBL/GenBank/DDBJ databases">
        <authorList>
            <person name="Li M."/>
            <person name="Gao C."/>
        </authorList>
    </citation>
    <scope>NUCLEOTIDE SEQUENCE [LARGE SCALE GENOMIC DNA]</scope>
    <source>
        <strain evidence="1 2">BGMRC 2031</strain>
    </source>
</reference>
<evidence type="ECO:0000313" key="2">
    <source>
        <dbReference type="Proteomes" id="UP000305202"/>
    </source>
</evidence>
<dbReference type="Proteomes" id="UP000305202">
    <property type="component" value="Unassembled WGS sequence"/>
</dbReference>
<name>A0ABY2SLP7_9HYPH</name>
<dbReference type="RefSeq" id="WP_136990065.1">
    <property type="nucleotide sequence ID" value="NZ_SZPQ01000013.1"/>
</dbReference>
<proteinExistence type="predicted"/>